<dbReference type="Proteomes" id="UP000199495">
    <property type="component" value="Unassembled WGS sequence"/>
</dbReference>
<dbReference type="PANTHER" id="PTHR43685">
    <property type="entry name" value="GLYCOSYLTRANSFERASE"/>
    <property type="match status" value="1"/>
</dbReference>
<dbReference type="PANTHER" id="PTHR43685:SF2">
    <property type="entry name" value="GLYCOSYLTRANSFERASE 2-LIKE DOMAIN-CONTAINING PROTEIN"/>
    <property type="match status" value="1"/>
</dbReference>
<dbReference type="InterPro" id="IPR029044">
    <property type="entry name" value="Nucleotide-diphossugar_trans"/>
</dbReference>
<feature type="domain" description="Glycosyltransferase 2-like" evidence="1">
    <location>
        <begin position="5"/>
        <end position="108"/>
    </location>
</feature>
<dbReference type="Pfam" id="PF00535">
    <property type="entry name" value="Glycos_transf_2"/>
    <property type="match status" value="1"/>
</dbReference>
<dbReference type="STRING" id="440168.SAMN04487974_101253"/>
<gene>
    <name evidence="2" type="ORF">SAMN04487974_101253</name>
</gene>
<dbReference type="OrthoDB" id="8097803at2"/>
<keyword evidence="3" id="KW-1185">Reference proteome</keyword>
<dbReference type="InterPro" id="IPR050834">
    <property type="entry name" value="Glycosyltransf_2"/>
</dbReference>
<dbReference type="InterPro" id="IPR001173">
    <property type="entry name" value="Glyco_trans_2-like"/>
</dbReference>
<dbReference type="EMBL" id="FNCS01000001">
    <property type="protein sequence ID" value="SDG16919.1"/>
    <property type="molecule type" value="Genomic_DNA"/>
</dbReference>
<organism evidence="2 3">
    <name type="scientific">Pelagibacterium luteolum</name>
    <dbReference type="NCBI Taxonomy" id="440168"/>
    <lineage>
        <taxon>Bacteria</taxon>
        <taxon>Pseudomonadati</taxon>
        <taxon>Pseudomonadota</taxon>
        <taxon>Alphaproteobacteria</taxon>
        <taxon>Hyphomicrobiales</taxon>
        <taxon>Devosiaceae</taxon>
        <taxon>Pelagibacterium</taxon>
    </lineage>
</organism>
<evidence type="ECO:0000259" key="1">
    <source>
        <dbReference type="Pfam" id="PF00535"/>
    </source>
</evidence>
<evidence type="ECO:0000313" key="2">
    <source>
        <dbReference type="EMBL" id="SDG16919.1"/>
    </source>
</evidence>
<dbReference type="AlphaFoldDB" id="A0A1G7S392"/>
<dbReference type="RefSeq" id="WP_090590068.1">
    <property type="nucleotide sequence ID" value="NZ_FNCS01000001.1"/>
</dbReference>
<proteinExistence type="predicted"/>
<keyword evidence="2" id="KW-0808">Transferase</keyword>
<protein>
    <submittedName>
        <fullName evidence="2">Glycosyl transferase family 2</fullName>
    </submittedName>
</protein>
<dbReference type="Gene3D" id="3.90.550.10">
    <property type="entry name" value="Spore Coat Polysaccharide Biosynthesis Protein SpsA, Chain A"/>
    <property type="match status" value="1"/>
</dbReference>
<accession>A0A1G7S392</accession>
<dbReference type="CDD" id="cd00761">
    <property type="entry name" value="Glyco_tranf_GTA_type"/>
    <property type="match status" value="1"/>
</dbReference>
<evidence type="ECO:0000313" key="3">
    <source>
        <dbReference type="Proteomes" id="UP000199495"/>
    </source>
</evidence>
<name>A0A1G7S392_9HYPH</name>
<reference evidence="2 3" key="1">
    <citation type="submission" date="2016-10" db="EMBL/GenBank/DDBJ databases">
        <authorList>
            <person name="de Groot N.N."/>
        </authorList>
    </citation>
    <scope>NUCLEOTIDE SEQUENCE [LARGE SCALE GENOMIC DNA]</scope>
    <source>
        <strain evidence="2 3">CGMCC 1.10267</strain>
    </source>
</reference>
<sequence>MTDFSVIVPLYNKRPHIERALQSIFAQTLPAREVIIIDDGSTDGSRDYVQAMDDERVKLILRNQPGPGGYAARNAGIGAASGEWIAFLDADDVWMSGHLRALSDAISRVSEPVGCAFSRWEIVEDDKNLPPYIPRDTIAPHVTLSLDDILSVWLKDKYCPIWTGVVAIRKTIFETAGLFPEGRALRGGDKDMWLRAIAAGKSVHTPEVTAEFHQDAVNRVTKRTNHRALPIINSSIADILERTPDPHTRRQLKHIANHELVNYARFVAGARQTVPLDFARSLYMPEGAMDALKLGAYMAAGSVLQFTSPSKDRVGAGNVQ</sequence>
<dbReference type="GO" id="GO:0016740">
    <property type="term" value="F:transferase activity"/>
    <property type="evidence" value="ECO:0007669"/>
    <property type="project" value="UniProtKB-KW"/>
</dbReference>
<dbReference type="SUPFAM" id="SSF53448">
    <property type="entry name" value="Nucleotide-diphospho-sugar transferases"/>
    <property type="match status" value="1"/>
</dbReference>